<evidence type="ECO:0000313" key="1">
    <source>
        <dbReference type="EMBL" id="VDO51486.1"/>
    </source>
</evidence>
<evidence type="ECO:0000313" key="2">
    <source>
        <dbReference type="Proteomes" id="UP000277204"/>
    </source>
</evidence>
<dbReference type="EMBL" id="UZAI01000334">
    <property type="protein sequence ID" value="VDO51486.1"/>
    <property type="molecule type" value="Genomic_DNA"/>
</dbReference>
<keyword evidence="2" id="KW-1185">Reference proteome</keyword>
<organism evidence="1 2">
    <name type="scientific">Schistosoma margrebowiei</name>
    <dbReference type="NCBI Taxonomy" id="48269"/>
    <lineage>
        <taxon>Eukaryota</taxon>
        <taxon>Metazoa</taxon>
        <taxon>Spiralia</taxon>
        <taxon>Lophotrochozoa</taxon>
        <taxon>Platyhelminthes</taxon>
        <taxon>Trematoda</taxon>
        <taxon>Digenea</taxon>
        <taxon>Strigeidida</taxon>
        <taxon>Schistosomatoidea</taxon>
        <taxon>Schistosomatidae</taxon>
        <taxon>Schistosoma</taxon>
    </lineage>
</organism>
<proteinExistence type="predicted"/>
<reference evidence="1 2" key="1">
    <citation type="submission" date="2018-11" db="EMBL/GenBank/DDBJ databases">
        <authorList>
            <consortium name="Pathogen Informatics"/>
        </authorList>
    </citation>
    <scope>NUCLEOTIDE SEQUENCE [LARGE SCALE GENOMIC DNA]</scope>
    <source>
        <strain evidence="1 2">Zambia</strain>
    </source>
</reference>
<name>A0A3P7VTQ5_9TREM</name>
<sequence>MKQPFLKVIPCQTGRLKSCKTKSIKLKVRRRSRIADCTEV</sequence>
<dbReference type="AlphaFoldDB" id="A0A3P7VTQ5"/>
<dbReference type="Proteomes" id="UP000277204">
    <property type="component" value="Unassembled WGS sequence"/>
</dbReference>
<accession>A0A3P7VTQ5</accession>
<gene>
    <name evidence="1" type="ORF">SMRZ_LOCUS1495</name>
</gene>
<protein>
    <submittedName>
        <fullName evidence="1">Uncharacterized protein</fullName>
    </submittedName>
</protein>